<sequence length="16" mass="2047">MFMEARVWFQTEVFLL</sequence>
<dbReference type="AlphaFoldDB" id="A0A0A8Z0N9"/>
<name>A0A0A8Z0N9_ARUDO</name>
<protein>
    <submittedName>
        <fullName evidence="1">Uncharacterized protein</fullName>
    </submittedName>
</protein>
<reference evidence="1" key="2">
    <citation type="journal article" date="2015" name="Data Brief">
        <title>Shoot transcriptome of the giant reed, Arundo donax.</title>
        <authorList>
            <person name="Barrero R.A."/>
            <person name="Guerrero F.D."/>
            <person name="Moolhuijzen P."/>
            <person name="Goolsby J.A."/>
            <person name="Tidwell J."/>
            <person name="Bellgard S.E."/>
            <person name="Bellgard M.I."/>
        </authorList>
    </citation>
    <scope>NUCLEOTIDE SEQUENCE</scope>
    <source>
        <tissue evidence="1">Shoot tissue taken approximately 20 cm above the soil surface</tissue>
    </source>
</reference>
<organism evidence="1">
    <name type="scientific">Arundo donax</name>
    <name type="common">Giant reed</name>
    <name type="synonym">Donax arundinaceus</name>
    <dbReference type="NCBI Taxonomy" id="35708"/>
    <lineage>
        <taxon>Eukaryota</taxon>
        <taxon>Viridiplantae</taxon>
        <taxon>Streptophyta</taxon>
        <taxon>Embryophyta</taxon>
        <taxon>Tracheophyta</taxon>
        <taxon>Spermatophyta</taxon>
        <taxon>Magnoliopsida</taxon>
        <taxon>Liliopsida</taxon>
        <taxon>Poales</taxon>
        <taxon>Poaceae</taxon>
        <taxon>PACMAD clade</taxon>
        <taxon>Arundinoideae</taxon>
        <taxon>Arundineae</taxon>
        <taxon>Arundo</taxon>
    </lineage>
</organism>
<evidence type="ECO:0000313" key="1">
    <source>
        <dbReference type="EMBL" id="JAD30310.1"/>
    </source>
</evidence>
<proteinExistence type="predicted"/>
<reference evidence="1" key="1">
    <citation type="submission" date="2014-09" db="EMBL/GenBank/DDBJ databases">
        <authorList>
            <person name="Magalhaes I.L.F."/>
            <person name="Oliveira U."/>
            <person name="Santos F.R."/>
            <person name="Vidigal T.H.D.A."/>
            <person name="Brescovit A.D."/>
            <person name="Santos A.J."/>
        </authorList>
    </citation>
    <scope>NUCLEOTIDE SEQUENCE</scope>
    <source>
        <tissue evidence="1">Shoot tissue taken approximately 20 cm above the soil surface</tissue>
    </source>
</reference>
<dbReference type="EMBL" id="GBRH01267585">
    <property type="protein sequence ID" value="JAD30310.1"/>
    <property type="molecule type" value="Transcribed_RNA"/>
</dbReference>
<accession>A0A0A8Z0N9</accession>